<keyword evidence="4" id="KW-0325">Glycoprotein</keyword>
<reference evidence="8 9" key="1">
    <citation type="journal article" date="2022" name="Cell">
        <title>Repeat-based holocentromeres influence genome architecture and karyotype evolution.</title>
        <authorList>
            <person name="Hofstatter P.G."/>
            <person name="Thangavel G."/>
            <person name="Lux T."/>
            <person name="Neumann P."/>
            <person name="Vondrak T."/>
            <person name="Novak P."/>
            <person name="Zhang M."/>
            <person name="Costa L."/>
            <person name="Castellani M."/>
            <person name="Scott A."/>
            <person name="Toegelov H."/>
            <person name="Fuchs J."/>
            <person name="Mata-Sucre Y."/>
            <person name="Dias Y."/>
            <person name="Vanzela A.L.L."/>
            <person name="Huettel B."/>
            <person name="Almeida C.C.S."/>
            <person name="Simkova H."/>
            <person name="Souza G."/>
            <person name="Pedrosa-Harand A."/>
            <person name="Macas J."/>
            <person name="Mayer K.F.X."/>
            <person name="Houben A."/>
            <person name="Marques A."/>
        </authorList>
    </citation>
    <scope>NUCLEOTIDE SEQUENCE [LARGE SCALE GENOMIC DNA]</scope>
    <source>
        <strain evidence="8">RhyTen1mFocal</strain>
    </source>
</reference>
<evidence type="ECO:0000259" key="7">
    <source>
        <dbReference type="Pfam" id="PF14368"/>
    </source>
</evidence>
<dbReference type="Proteomes" id="UP001210211">
    <property type="component" value="Unassembled WGS sequence"/>
</dbReference>
<evidence type="ECO:0000256" key="3">
    <source>
        <dbReference type="ARBA" id="ARBA00023157"/>
    </source>
</evidence>
<feature type="chain" id="PRO_5041964306" description="Bifunctional inhibitor/plant lipid transfer protein/seed storage helical domain-containing protein" evidence="6">
    <location>
        <begin position="30"/>
        <end position="217"/>
    </location>
</feature>
<dbReference type="InterPro" id="IPR036312">
    <property type="entry name" value="Bifun_inhib/LTP/seed_sf"/>
</dbReference>
<evidence type="ECO:0000256" key="2">
    <source>
        <dbReference type="ARBA" id="ARBA00022729"/>
    </source>
</evidence>
<dbReference type="PANTHER" id="PTHR33044">
    <property type="entry name" value="BIFUNCTIONAL INHIBITOR/LIPID-TRANSFER PROTEIN/SEED STORAGE 2S ALBUMIN SUPERFAMILY PROTEIN-RELATED"/>
    <property type="match status" value="1"/>
</dbReference>
<feature type="domain" description="Bifunctional inhibitor/plant lipid transfer protein/seed storage helical" evidence="7">
    <location>
        <begin position="27"/>
        <end position="114"/>
    </location>
</feature>
<evidence type="ECO:0000256" key="1">
    <source>
        <dbReference type="ARBA" id="ARBA00009748"/>
    </source>
</evidence>
<keyword evidence="3" id="KW-1015">Disulfide bond</keyword>
<dbReference type="AlphaFoldDB" id="A0AAD5ZX19"/>
<dbReference type="Gene3D" id="1.10.110.10">
    <property type="entry name" value="Plant lipid-transfer and hydrophobic proteins"/>
    <property type="match status" value="1"/>
</dbReference>
<proteinExistence type="inferred from homology"/>
<sequence>MEQHKFRHFRFTTFLLGIMLTFSIRPINGQVSQSCTAGLISSFTPCFNFITGSTNGGGSPTKGCCQALSALISTSTDCACLILTGNVPLGSSLPINRTLAISLPKACKSTNSSSVPLKCRDTSTPLPGPGPVAYGPGLPPLSPSPPESDTPLAMTPSFTPGPKSVPTSPPPSDDNSADQGFGQGAKPLIFPSSAVRSSQIYLIPASILILFGSLFVF</sequence>
<keyword evidence="9" id="KW-1185">Reference proteome</keyword>
<evidence type="ECO:0000256" key="5">
    <source>
        <dbReference type="SAM" id="MobiDB-lite"/>
    </source>
</evidence>
<dbReference type="CDD" id="cd00010">
    <property type="entry name" value="AAI_LTSS"/>
    <property type="match status" value="1"/>
</dbReference>
<name>A0AAD5ZX19_9POAL</name>
<accession>A0AAD5ZX19</accession>
<gene>
    <name evidence="8" type="ORF">LUZ61_009354</name>
</gene>
<evidence type="ECO:0000313" key="8">
    <source>
        <dbReference type="EMBL" id="KAJ3705649.1"/>
    </source>
</evidence>
<feature type="signal peptide" evidence="6">
    <location>
        <begin position="1"/>
        <end position="29"/>
    </location>
</feature>
<dbReference type="EMBL" id="JAMRDG010000001">
    <property type="protein sequence ID" value="KAJ3705649.1"/>
    <property type="molecule type" value="Genomic_DNA"/>
</dbReference>
<feature type="compositionally biased region" description="Pro residues" evidence="5">
    <location>
        <begin position="137"/>
        <end position="148"/>
    </location>
</feature>
<dbReference type="SUPFAM" id="SSF47699">
    <property type="entry name" value="Bifunctional inhibitor/lipid-transfer protein/seed storage 2S albumin"/>
    <property type="match status" value="1"/>
</dbReference>
<dbReference type="Pfam" id="PF14368">
    <property type="entry name" value="LTP_2"/>
    <property type="match status" value="1"/>
</dbReference>
<feature type="region of interest" description="Disordered" evidence="5">
    <location>
        <begin position="108"/>
        <end position="183"/>
    </location>
</feature>
<evidence type="ECO:0000256" key="4">
    <source>
        <dbReference type="ARBA" id="ARBA00023180"/>
    </source>
</evidence>
<comment type="caution">
    <text evidence="8">The sequence shown here is derived from an EMBL/GenBank/DDBJ whole genome shotgun (WGS) entry which is preliminary data.</text>
</comment>
<protein>
    <recommendedName>
        <fullName evidence="7">Bifunctional inhibitor/plant lipid transfer protein/seed storage helical domain-containing protein</fullName>
    </recommendedName>
</protein>
<organism evidence="8 9">
    <name type="scientific">Rhynchospora tenuis</name>
    <dbReference type="NCBI Taxonomy" id="198213"/>
    <lineage>
        <taxon>Eukaryota</taxon>
        <taxon>Viridiplantae</taxon>
        <taxon>Streptophyta</taxon>
        <taxon>Embryophyta</taxon>
        <taxon>Tracheophyta</taxon>
        <taxon>Spermatophyta</taxon>
        <taxon>Magnoliopsida</taxon>
        <taxon>Liliopsida</taxon>
        <taxon>Poales</taxon>
        <taxon>Cyperaceae</taxon>
        <taxon>Cyperoideae</taxon>
        <taxon>Rhynchosporeae</taxon>
        <taxon>Rhynchospora</taxon>
    </lineage>
</organism>
<comment type="similarity">
    <text evidence="1">Belongs to the plant LTP family.</text>
</comment>
<evidence type="ECO:0000313" key="9">
    <source>
        <dbReference type="Proteomes" id="UP001210211"/>
    </source>
</evidence>
<keyword evidence="2 6" id="KW-0732">Signal</keyword>
<dbReference type="InterPro" id="IPR016140">
    <property type="entry name" value="Bifunc_inhib/LTP/seed_store"/>
</dbReference>
<evidence type="ECO:0000256" key="6">
    <source>
        <dbReference type="SAM" id="SignalP"/>
    </source>
</evidence>
<dbReference type="InterPro" id="IPR043325">
    <property type="entry name" value="LTSS"/>
</dbReference>